<organism evidence="1 2">
    <name type="scientific">Planotetraspora thailandica</name>
    <dbReference type="NCBI Taxonomy" id="487172"/>
    <lineage>
        <taxon>Bacteria</taxon>
        <taxon>Bacillati</taxon>
        <taxon>Actinomycetota</taxon>
        <taxon>Actinomycetes</taxon>
        <taxon>Streptosporangiales</taxon>
        <taxon>Streptosporangiaceae</taxon>
        <taxon>Planotetraspora</taxon>
    </lineage>
</organism>
<dbReference type="EMBL" id="BOOR01000092">
    <property type="protein sequence ID" value="GII59664.1"/>
    <property type="molecule type" value="Genomic_DNA"/>
</dbReference>
<evidence type="ECO:0000313" key="1">
    <source>
        <dbReference type="EMBL" id="GII59664.1"/>
    </source>
</evidence>
<protein>
    <submittedName>
        <fullName evidence="1">Uncharacterized protein</fullName>
    </submittedName>
</protein>
<comment type="caution">
    <text evidence="1">The sequence shown here is derived from an EMBL/GenBank/DDBJ whole genome shotgun (WGS) entry which is preliminary data.</text>
</comment>
<sequence>MFLAGAFTYEAAAVAGEVAELADGFGVDEAGSGHAALDDFGQPDRVELDAPMDVKPPMRL</sequence>
<gene>
    <name evidence="1" type="ORF">Pth03_80530</name>
</gene>
<proteinExistence type="predicted"/>
<keyword evidence="2" id="KW-1185">Reference proteome</keyword>
<dbReference type="AlphaFoldDB" id="A0A8J3Y2M9"/>
<accession>A0A8J3Y2M9</accession>
<evidence type="ECO:0000313" key="2">
    <source>
        <dbReference type="Proteomes" id="UP000605992"/>
    </source>
</evidence>
<dbReference type="Proteomes" id="UP000605992">
    <property type="component" value="Unassembled WGS sequence"/>
</dbReference>
<reference evidence="1" key="1">
    <citation type="submission" date="2021-01" db="EMBL/GenBank/DDBJ databases">
        <title>Whole genome shotgun sequence of Planotetraspora thailandica NBRC 104271.</title>
        <authorList>
            <person name="Komaki H."/>
            <person name="Tamura T."/>
        </authorList>
    </citation>
    <scope>NUCLEOTIDE SEQUENCE</scope>
    <source>
        <strain evidence="1">NBRC 104271</strain>
    </source>
</reference>
<name>A0A8J3Y2M9_9ACTN</name>